<sequence>MDTISNKLQKIRLHSPYISIDRRLIASESGFTYVETIFTLIIIAIILPVLFIMIHFAETKGESQQQDQLLMRERQAIHQYIDQELRGVSSLQVSKNDLIAKQVNGDEIQLRCQNNRLIRGIKKQSEPTFQGTMIIASQIEKCNWVREGKGVRMLVHFASNSKKQSRFMEMLLYAKK</sequence>
<evidence type="ECO:0000313" key="2">
    <source>
        <dbReference type="EMBL" id="MDQ0416302.1"/>
    </source>
</evidence>
<gene>
    <name evidence="2" type="ORF">J2Z48_000466</name>
</gene>
<dbReference type="RefSeq" id="WP_307250639.1">
    <property type="nucleotide sequence ID" value="NZ_JAUSUV010000002.1"/>
</dbReference>
<keyword evidence="3" id="KW-1185">Reference proteome</keyword>
<protein>
    <submittedName>
        <fullName evidence="2">Type II secretory pathway pseudopilin PulG</fullName>
    </submittedName>
</protein>
<proteinExistence type="predicted"/>
<keyword evidence="1" id="KW-1133">Transmembrane helix</keyword>
<evidence type="ECO:0000313" key="3">
    <source>
        <dbReference type="Proteomes" id="UP001238450"/>
    </source>
</evidence>
<comment type="caution">
    <text evidence="2">The sequence shown here is derived from an EMBL/GenBank/DDBJ whole genome shotgun (WGS) entry which is preliminary data.</text>
</comment>
<organism evidence="2 3">
    <name type="scientific">Croceifilum oryzae</name>
    <dbReference type="NCBI Taxonomy" id="1553429"/>
    <lineage>
        <taxon>Bacteria</taxon>
        <taxon>Bacillati</taxon>
        <taxon>Bacillota</taxon>
        <taxon>Bacilli</taxon>
        <taxon>Bacillales</taxon>
        <taxon>Thermoactinomycetaceae</taxon>
        <taxon>Croceifilum</taxon>
    </lineage>
</organism>
<reference evidence="2 3" key="1">
    <citation type="submission" date="2023-07" db="EMBL/GenBank/DDBJ databases">
        <title>Genomic Encyclopedia of Type Strains, Phase IV (KMG-IV): sequencing the most valuable type-strain genomes for metagenomic binning, comparative biology and taxonomic classification.</title>
        <authorList>
            <person name="Goeker M."/>
        </authorList>
    </citation>
    <scope>NUCLEOTIDE SEQUENCE [LARGE SCALE GENOMIC DNA]</scope>
    <source>
        <strain evidence="2 3">DSM 46876</strain>
    </source>
</reference>
<keyword evidence="1" id="KW-0812">Transmembrane</keyword>
<keyword evidence="1" id="KW-0472">Membrane</keyword>
<dbReference type="Proteomes" id="UP001238450">
    <property type="component" value="Unassembled WGS sequence"/>
</dbReference>
<dbReference type="EMBL" id="JAUSUV010000002">
    <property type="protein sequence ID" value="MDQ0416302.1"/>
    <property type="molecule type" value="Genomic_DNA"/>
</dbReference>
<evidence type="ECO:0000256" key="1">
    <source>
        <dbReference type="SAM" id="Phobius"/>
    </source>
</evidence>
<accession>A0AAJ1TFX4</accession>
<name>A0AAJ1TFX4_9BACL</name>
<dbReference type="AlphaFoldDB" id="A0AAJ1TFX4"/>
<feature type="transmembrane region" description="Helical" evidence="1">
    <location>
        <begin position="37"/>
        <end position="57"/>
    </location>
</feature>